<comment type="caution">
    <text evidence="1">The sequence shown here is derived from an EMBL/GenBank/DDBJ whole genome shotgun (WGS) entry which is preliminary data.</text>
</comment>
<keyword evidence="2" id="KW-1185">Reference proteome</keyword>
<sequence length="439" mass="49649">MLTDKLKEKLIGADFWARPYESWGKFHEWKAFYRKIKLDFTIAECHEALSADLKVLMPFYQSTSDAARKLRSFSRALKTWFQSHVLVEAPVGDLALGQARCGGESQGEPELVRGRANDIIIEECSLNKSCSSFLEAISITDVASIHELGRKYRSRGIIGMSKLLRADQAEDIEDLLQHLDEDDKDSGYVGDCFSAADTWVQNFSGGTRSERTVDMFLIGQFAKVPGTSFIYGENHSQADQYEKMSRSVEARIGKPCDFIFLARDQEIGCGENSGPECKDHVEKALMDFVDVIKVARAQHIALLTRCVEESGQNPLPALVRDACKLVSIPFFQVIGMRIRFYILLQLDGELYALWEWATEKLPTMDQDVEETLRLCKAFLYHRNLLCRVKKFEAIAVKKATRCRASVTTSEVAMQRITVVEKRTPAKSAKRKNLPAYESP</sequence>
<dbReference type="OrthoDB" id="2379882at2759"/>
<dbReference type="AlphaFoldDB" id="A0A433DG47"/>
<protein>
    <submittedName>
        <fullName evidence="1">Uncharacterized protein</fullName>
    </submittedName>
</protein>
<accession>A0A433DG47</accession>
<gene>
    <name evidence="1" type="ORF">BC936DRAFT_141592</name>
</gene>
<reference evidence="1 2" key="1">
    <citation type="journal article" date="2018" name="New Phytol.">
        <title>Phylogenomics of Endogonaceae and evolution of mycorrhizas within Mucoromycota.</title>
        <authorList>
            <person name="Chang Y."/>
            <person name="Desiro A."/>
            <person name="Na H."/>
            <person name="Sandor L."/>
            <person name="Lipzen A."/>
            <person name="Clum A."/>
            <person name="Barry K."/>
            <person name="Grigoriev I.V."/>
            <person name="Martin F.M."/>
            <person name="Stajich J.E."/>
            <person name="Smith M.E."/>
            <person name="Bonito G."/>
            <person name="Spatafora J.W."/>
        </authorList>
    </citation>
    <scope>NUCLEOTIDE SEQUENCE [LARGE SCALE GENOMIC DNA]</scope>
    <source>
        <strain evidence="1 2">GMNB39</strain>
    </source>
</reference>
<organism evidence="1 2">
    <name type="scientific">Jimgerdemannia flammicorona</name>
    <dbReference type="NCBI Taxonomy" id="994334"/>
    <lineage>
        <taxon>Eukaryota</taxon>
        <taxon>Fungi</taxon>
        <taxon>Fungi incertae sedis</taxon>
        <taxon>Mucoromycota</taxon>
        <taxon>Mucoromycotina</taxon>
        <taxon>Endogonomycetes</taxon>
        <taxon>Endogonales</taxon>
        <taxon>Endogonaceae</taxon>
        <taxon>Jimgerdemannia</taxon>
    </lineage>
</organism>
<proteinExistence type="predicted"/>
<dbReference type="Proteomes" id="UP000268093">
    <property type="component" value="Unassembled WGS sequence"/>
</dbReference>
<dbReference type="EMBL" id="RBNI01002002">
    <property type="protein sequence ID" value="RUP49755.1"/>
    <property type="molecule type" value="Genomic_DNA"/>
</dbReference>
<evidence type="ECO:0000313" key="1">
    <source>
        <dbReference type="EMBL" id="RUP49755.1"/>
    </source>
</evidence>
<evidence type="ECO:0000313" key="2">
    <source>
        <dbReference type="Proteomes" id="UP000268093"/>
    </source>
</evidence>
<name>A0A433DG47_9FUNG</name>